<dbReference type="PANTHER" id="PTHR36022">
    <property type="entry name" value="GPI-ANCHORED ADHESIN-LIKE PROTEIN"/>
    <property type="match status" value="1"/>
</dbReference>
<feature type="region of interest" description="Disordered" evidence="1">
    <location>
        <begin position="243"/>
        <end position="283"/>
    </location>
</feature>
<feature type="region of interest" description="Disordered" evidence="1">
    <location>
        <begin position="689"/>
        <end position="719"/>
    </location>
</feature>
<dbReference type="Proteomes" id="UP000017836">
    <property type="component" value="Unassembled WGS sequence"/>
</dbReference>
<accession>U5DCD0</accession>
<feature type="compositionally biased region" description="Polar residues" evidence="1">
    <location>
        <begin position="472"/>
        <end position="482"/>
    </location>
</feature>
<evidence type="ECO:0000256" key="1">
    <source>
        <dbReference type="SAM" id="MobiDB-lite"/>
    </source>
</evidence>
<dbReference type="KEGG" id="atr:18448599"/>
<dbReference type="PANTHER" id="PTHR36022:SF1">
    <property type="entry name" value="GPI-ANCHORED ADHESIN-LIKE PROTEIN"/>
    <property type="match status" value="1"/>
</dbReference>
<feature type="compositionally biased region" description="Polar residues" evidence="1">
    <location>
        <begin position="696"/>
        <end position="719"/>
    </location>
</feature>
<organism evidence="2 3">
    <name type="scientific">Amborella trichopoda</name>
    <dbReference type="NCBI Taxonomy" id="13333"/>
    <lineage>
        <taxon>Eukaryota</taxon>
        <taxon>Viridiplantae</taxon>
        <taxon>Streptophyta</taxon>
        <taxon>Embryophyta</taxon>
        <taxon>Tracheophyta</taxon>
        <taxon>Spermatophyta</taxon>
        <taxon>Magnoliopsida</taxon>
        <taxon>Amborellales</taxon>
        <taxon>Amborellaceae</taxon>
        <taxon>Amborella</taxon>
    </lineage>
</organism>
<feature type="region of interest" description="Disordered" evidence="1">
    <location>
        <begin position="593"/>
        <end position="618"/>
    </location>
</feature>
<dbReference type="EMBL" id="KI392060">
    <property type="protein sequence ID" value="ERN20189.1"/>
    <property type="molecule type" value="Genomic_DNA"/>
</dbReference>
<feature type="compositionally biased region" description="Polar residues" evidence="1">
    <location>
        <begin position="50"/>
        <end position="98"/>
    </location>
</feature>
<name>U5DCD0_AMBTC</name>
<keyword evidence="3" id="KW-1185">Reference proteome</keyword>
<feature type="region of interest" description="Disordered" evidence="1">
    <location>
        <begin position="414"/>
        <end position="448"/>
    </location>
</feature>
<feature type="region of interest" description="Disordered" evidence="1">
    <location>
        <begin position="469"/>
        <end position="490"/>
    </location>
</feature>
<dbReference type="AlphaFoldDB" id="U5DCD0"/>
<sequence>MEKRAKFSRCSPKVPPTAKKKPNQRKPLEDLNNPTLSLDAPKGCLSFFLPNSSKTTLPRSKSLPRNPNSLSPHCRASSQKNGPNTVHKSKTVLNQSHENGPIRKVQDTANALKSHENGKLLSKNFPNLPYRYGSQSSSQNPSSDSKHHENGEISAPETNSRDIHPISEDPNPPNKNGTKSDLKDPNTITSNSSVPDQFHENCELPISQRPIGADESCHEGHCIAPIVQFEGLKMQSLITTPATKATGKPLDSGSRAVSVDTPGSMKRMSSTPAKTSEKSTPPVMASISPEIHSGSLVIGTPAIFGAGHVVARVSDRRKCKPRGILTVGKGDETLGFSEGCEIRVSSLLDPEEASMKWLQSPKEVKCDQSTSPKNVTYSGFAGVLSNYRCDPFHDIPFSTGLNAKDWSFKLDSSSQVTDQIGDPKSRCSNTEGAHQNSRGDPYLGPPCPSDIKARGKSFGLDPGFQVIDQFGDSKTSTTNSKGVTHKREPSSKCDVPLVSDYMAKYQIFYLDSSHQLGKSSKKGPSFGGIPHNRSSSPLSDLKLDPCSSSSGAKNNNFGVISDRVDVHEFSGFKGRTSNSEWVPYIRGLSPVSDLQMTPSSNLSEGSPHGLRPSGSPWVVSQERGASSFKVRNSDLCSCSPVRRRSVSGVPSQEKTSSGFSERRLSNCTDRATRGDLKFIESDYVQDGSTHRYKLSPENSPFSCESSGNRNLIRTPSPDNSSDFLPLPGLSFAFSCPLTPHNSTDQLRHQNSLKAPCRHEFNEAYCEEGEFSSPTYESLSQMRISWREGLVSRIFEQDELDEWDWMLEEGKESDSCEESSFECKLGSDQKILAPQLVDSFEFIHEKRDDVTECEFGKFIRPVPCAESISTEGVVASSDSDWNLCYKNQLFE</sequence>
<feature type="compositionally biased region" description="Polar residues" evidence="1">
    <location>
        <begin position="593"/>
        <end position="604"/>
    </location>
</feature>
<evidence type="ECO:0000313" key="3">
    <source>
        <dbReference type="Proteomes" id="UP000017836"/>
    </source>
</evidence>
<dbReference type="Gramene" id="ERN20189">
    <property type="protein sequence ID" value="ERN20189"/>
    <property type="gene ID" value="AMTR_s00066p00114140"/>
</dbReference>
<dbReference type="OrthoDB" id="1921902at2759"/>
<feature type="region of interest" description="Disordered" evidence="1">
    <location>
        <begin position="1"/>
        <end position="37"/>
    </location>
</feature>
<protein>
    <submittedName>
        <fullName evidence="2">Uncharacterized protein</fullName>
    </submittedName>
</protein>
<proteinExistence type="predicted"/>
<dbReference type="eggNOG" id="ENOG502QU2N">
    <property type="taxonomic scope" value="Eukaryota"/>
</dbReference>
<feature type="compositionally biased region" description="Low complexity" evidence="1">
    <location>
        <begin position="522"/>
        <end position="549"/>
    </location>
</feature>
<dbReference type="OMA" id="ISHMRIS"/>
<feature type="compositionally biased region" description="Polar residues" evidence="1">
    <location>
        <begin position="426"/>
        <end position="438"/>
    </location>
</feature>
<evidence type="ECO:0000313" key="2">
    <source>
        <dbReference type="EMBL" id="ERN20189.1"/>
    </source>
</evidence>
<feature type="region of interest" description="Disordered" evidence="1">
    <location>
        <begin position="50"/>
        <end position="197"/>
    </location>
</feature>
<feature type="compositionally biased region" description="Low complexity" evidence="1">
    <location>
        <begin position="134"/>
        <end position="143"/>
    </location>
</feature>
<reference evidence="3" key="1">
    <citation type="journal article" date="2013" name="Science">
        <title>The Amborella genome and the evolution of flowering plants.</title>
        <authorList>
            <consortium name="Amborella Genome Project"/>
        </authorList>
    </citation>
    <scope>NUCLEOTIDE SEQUENCE [LARGE SCALE GENOMIC DNA]</scope>
</reference>
<gene>
    <name evidence="2" type="ORF">AMTR_s00066p00114140</name>
</gene>
<dbReference type="HOGENOM" id="CLU_324496_0_0_1"/>
<feature type="compositionally biased region" description="Polar residues" evidence="1">
    <location>
        <begin position="186"/>
        <end position="195"/>
    </location>
</feature>
<feature type="region of interest" description="Disordered" evidence="1">
    <location>
        <begin position="519"/>
        <end position="549"/>
    </location>
</feature>